<dbReference type="RefSeq" id="WP_027411579.1">
    <property type="nucleotide sequence ID" value="NZ_BMWS01000006.1"/>
</dbReference>
<evidence type="ECO:0000313" key="2">
    <source>
        <dbReference type="EMBL" id="GGX12433.1"/>
    </source>
</evidence>
<proteinExistence type="predicted"/>
<accession>A0A918JW98</accession>
<dbReference type="Proteomes" id="UP000601108">
    <property type="component" value="Unassembled WGS sequence"/>
</dbReference>
<keyword evidence="1" id="KW-0812">Transmembrane</keyword>
<feature type="transmembrane region" description="Helical" evidence="1">
    <location>
        <begin position="48"/>
        <end position="67"/>
    </location>
</feature>
<name>A0A918JW98_9FLAO</name>
<dbReference type="PANTHER" id="PTHR33802">
    <property type="entry name" value="SI:CH211-161H7.5-RELATED"/>
    <property type="match status" value="1"/>
</dbReference>
<evidence type="ECO:0000313" key="3">
    <source>
        <dbReference type="Proteomes" id="UP000601108"/>
    </source>
</evidence>
<dbReference type="PANTHER" id="PTHR33802:SF1">
    <property type="entry name" value="XK-RELATED PROTEIN"/>
    <property type="match status" value="1"/>
</dbReference>
<dbReference type="AlphaFoldDB" id="A0A918JW98"/>
<comment type="caution">
    <text evidence="2">The sequence shown here is derived from an EMBL/GenBank/DDBJ whole genome shotgun (WGS) entry which is preliminary data.</text>
</comment>
<evidence type="ECO:0000256" key="1">
    <source>
        <dbReference type="SAM" id="Phobius"/>
    </source>
</evidence>
<sequence length="261" mass="29810">MNKKLTIVNLLSVLLVIVINYVSQARYFNDITIGEVSRQYNTLFTPAGYAFSIWGIIFLSLFAYVIFQIRRVFFSKKDSDFVTKTGYWFFIANLLNSLWVLAFTYDYTGLSVLLMIGILFSLIQIILKTNMERWDAPISIIAFVWWPICLYSGWISVATIANIATYLVKINWSGFGISSETWAIVLIIAAIGINISILIKRNMREFVLVGIWALVAIYIRHKDTYQSIAITALAGSILLILLTTIHAYKNKDTNPFKKLNQ</sequence>
<evidence type="ECO:0008006" key="4">
    <source>
        <dbReference type="Google" id="ProtNLM"/>
    </source>
</evidence>
<keyword evidence="1" id="KW-1133">Transmembrane helix</keyword>
<reference evidence="2 3" key="1">
    <citation type="journal article" date="2014" name="Int. J. Syst. Evol. Microbiol.">
        <title>Complete genome sequence of Corynebacterium casei LMG S-19264T (=DSM 44701T), isolated from a smear-ripened cheese.</title>
        <authorList>
            <consortium name="US DOE Joint Genome Institute (JGI-PGF)"/>
            <person name="Walter F."/>
            <person name="Albersmeier A."/>
            <person name="Kalinowski J."/>
            <person name="Ruckert C."/>
        </authorList>
    </citation>
    <scope>NUCLEOTIDE SEQUENCE [LARGE SCALE GENOMIC DNA]</scope>
    <source>
        <strain evidence="2 3">KCTC 12285</strain>
    </source>
</reference>
<protein>
    <recommendedName>
        <fullName evidence="4">Tryptophan-rich sensory protein</fullName>
    </recommendedName>
</protein>
<keyword evidence="3" id="KW-1185">Reference proteome</keyword>
<feature type="transmembrane region" description="Helical" evidence="1">
    <location>
        <begin position="110"/>
        <end position="127"/>
    </location>
</feature>
<feature type="transmembrane region" description="Helical" evidence="1">
    <location>
        <begin position="139"/>
        <end position="161"/>
    </location>
</feature>
<feature type="transmembrane region" description="Helical" evidence="1">
    <location>
        <begin position="206"/>
        <end position="221"/>
    </location>
</feature>
<keyword evidence="1" id="KW-0472">Membrane</keyword>
<gene>
    <name evidence="2" type="ORF">GCM10007384_12790</name>
</gene>
<feature type="transmembrane region" description="Helical" evidence="1">
    <location>
        <begin position="87"/>
        <end position="104"/>
    </location>
</feature>
<dbReference type="EMBL" id="BMWS01000006">
    <property type="protein sequence ID" value="GGX12433.1"/>
    <property type="molecule type" value="Genomic_DNA"/>
</dbReference>
<organism evidence="2 3">
    <name type="scientific">Aquimarina muelleri</name>
    <dbReference type="NCBI Taxonomy" id="279356"/>
    <lineage>
        <taxon>Bacteria</taxon>
        <taxon>Pseudomonadati</taxon>
        <taxon>Bacteroidota</taxon>
        <taxon>Flavobacteriia</taxon>
        <taxon>Flavobacteriales</taxon>
        <taxon>Flavobacteriaceae</taxon>
        <taxon>Aquimarina</taxon>
    </lineage>
</organism>
<feature type="transmembrane region" description="Helical" evidence="1">
    <location>
        <begin position="227"/>
        <end position="248"/>
    </location>
</feature>
<feature type="transmembrane region" description="Helical" evidence="1">
    <location>
        <begin position="181"/>
        <end position="199"/>
    </location>
</feature>